<dbReference type="AlphaFoldDB" id="A0A1I8HMI0"/>
<evidence type="ECO:0000313" key="5">
    <source>
        <dbReference type="Proteomes" id="UP000095280"/>
    </source>
</evidence>
<dbReference type="InterPro" id="IPR031424">
    <property type="entry name" value="QVR-like"/>
</dbReference>
<sequence length="718" mass="77948">IKVLVPLVLAPLVLKPLVLKPLVLKPLVLKPLTPLAMLLQPNSLLFTVCSLVAVASLLTPASGLSCYICDSLTEPDCLQNPPDDLKADCAVGRQLGKNRRPPVPDAQVCWTQRQEVGDTNVVVRHCGGKASVEEGDSAEDSCYDRVGSKGVRATYCRCSKDFCNAASRSVEASMLTALLTALLVSGRLLMDMGSLAKACVDLSNSLRNSFRLGGSAAGGGSGSGSHSGSPRRQCRQSAASSSSSNSSNSNNNSSSASSAGPVAAIRQRLLRLHPGESRLQTLQQQQQQQNHREHFQPKHRYRDYLSRRWQTLAGANSASRLPTVGEIAVSPWFTRQLARHVTLHDASRFCRVSRAWRDALYSAESVWRQARLVVSIRQLENCWTLLDLLAESALERGIDSVVLNGEFVQFEGLADAHLDELLSRLGIRLQASLVELTVLNSTITDQSLAALIGSLPGVASLRLIACNDISELGFWSCLPARLTSLHVTDCVSVTDLSVAAAVQAAPRLTNFELQAYHVTDACLMPLFDQPAAECLRGLALNSCWEVTSQGVVLLAANLAWLQRLSLSGCSKITDDAIDAIGERMKQLRELDLSWCARITDVSLECIACDLCQLEVLQLDRCSSISDIGVGYLSTMPKLRSLCLRWCSSLSDTSIRHILNLRTLSFLSAAGNSRISGDGFCHLIRMRQLRAVELTNCPSATATIRKFLNAHLPSCRVFC</sequence>
<feature type="compositionally biased region" description="Low complexity" evidence="3">
    <location>
        <begin position="237"/>
        <end position="259"/>
    </location>
</feature>
<dbReference type="SMART" id="SM00367">
    <property type="entry name" value="LRR_CC"/>
    <property type="match status" value="6"/>
</dbReference>
<evidence type="ECO:0000256" key="2">
    <source>
        <dbReference type="ARBA" id="ARBA00023180"/>
    </source>
</evidence>
<protein>
    <submittedName>
        <fullName evidence="6">Protein sleepless</fullName>
    </submittedName>
</protein>
<feature type="domain" description="F-box/LRR-repeat protein 15-like leucin rich repeat" evidence="4">
    <location>
        <begin position="481"/>
        <end position="632"/>
    </location>
</feature>
<dbReference type="GO" id="GO:0032222">
    <property type="term" value="P:regulation of synaptic transmission, cholinergic"/>
    <property type="evidence" value="ECO:0007669"/>
    <property type="project" value="InterPro"/>
</dbReference>
<feature type="region of interest" description="Disordered" evidence="3">
    <location>
        <begin position="215"/>
        <end position="260"/>
    </location>
</feature>
<dbReference type="PANTHER" id="PTHR13318:SF193">
    <property type="entry name" value="F-BOX_LRR-REPEAT PROTEIN 16"/>
    <property type="match status" value="1"/>
</dbReference>
<dbReference type="GO" id="GO:0019005">
    <property type="term" value="C:SCF ubiquitin ligase complex"/>
    <property type="evidence" value="ECO:0007669"/>
    <property type="project" value="TreeGrafter"/>
</dbReference>
<dbReference type="GO" id="GO:0030431">
    <property type="term" value="P:sleep"/>
    <property type="evidence" value="ECO:0007669"/>
    <property type="project" value="InterPro"/>
</dbReference>
<organism evidence="5 6">
    <name type="scientific">Macrostomum lignano</name>
    <dbReference type="NCBI Taxonomy" id="282301"/>
    <lineage>
        <taxon>Eukaryota</taxon>
        <taxon>Metazoa</taxon>
        <taxon>Spiralia</taxon>
        <taxon>Lophotrochozoa</taxon>
        <taxon>Platyhelminthes</taxon>
        <taxon>Rhabditophora</taxon>
        <taxon>Macrostomorpha</taxon>
        <taxon>Macrostomida</taxon>
        <taxon>Macrostomidae</taxon>
        <taxon>Macrostomum</taxon>
    </lineage>
</organism>
<evidence type="ECO:0000313" key="6">
    <source>
        <dbReference type="WBParaSite" id="maker-uti_cns_0006854-snap-gene-0.2-mRNA-1"/>
    </source>
</evidence>
<dbReference type="Pfam" id="PF25372">
    <property type="entry name" value="DUF7885"/>
    <property type="match status" value="1"/>
</dbReference>
<evidence type="ECO:0000256" key="3">
    <source>
        <dbReference type="SAM" id="MobiDB-lite"/>
    </source>
</evidence>
<dbReference type="InterPro" id="IPR057207">
    <property type="entry name" value="FBXL15_LRR"/>
</dbReference>
<dbReference type="SUPFAM" id="SSF52047">
    <property type="entry name" value="RNI-like"/>
    <property type="match status" value="1"/>
</dbReference>
<dbReference type="WBParaSite" id="maker-uti_cns_0006854-snap-gene-0.2-mRNA-1">
    <property type="protein sequence ID" value="maker-uti_cns_0006854-snap-gene-0.2-mRNA-1"/>
    <property type="gene ID" value="maker-uti_cns_0006854-snap-gene-0.2"/>
</dbReference>
<evidence type="ECO:0000256" key="1">
    <source>
        <dbReference type="ARBA" id="ARBA00022729"/>
    </source>
</evidence>
<accession>A0A1I8HMI0</accession>
<dbReference type="InterPro" id="IPR032675">
    <property type="entry name" value="LRR_dom_sf"/>
</dbReference>
<reference evidence="6" key="1">
    <citation type="submission" date="2016-11" db="UniProtKB">
        <authorList>
            <consortium name="WormBaseParasite"/>
        </authorList>
    </citation>
    <scope>IDENTIFICATION</scope>
</reference>
<dbReference type="Proteomes" id="UP000095280">
    <property type="component" value="Unplaced"/>
</dbReference>
<dbReference type="Pfam" id="PF17064">
    <property type="entry name" value="QVR"/>
    <property type="match status" value="1"/>
</dbReference>
<keyword evidence="5" id="KW-1185">Reference proteome</keyword>
<evidence type="ECO:0000259" key="4">
    <source>
        <dbReference type="Pfam" id="PF25372"/>
    </source>
</evidence>
<proteinExistence type="predicted"/>
<keyword evidence="1" id="KW-0732">Signal</keyword>
<feature type="compositionally biased region" description="Gly residues" evidence="3">
    <location>
        <begin position="215"/>
        <end position="225"/>
    </location>
</feature>
<dbReference type="PANTHER" id="PTHR13318">
    <property type="entry name" value="PARTNER OF PAIRED, ISOFORM B-RELATED"/>
    <property type="match status" value="1"/>
</dbReference>
<name>A0A1I8HMI0_9PLAT</name>
<dbReference type="InterPro" id="IPR006553">
    <property type="entry name" value="Leu-rich_rpt_Cys-con_subtyp"/>
</dbReference>
<keyword evidence="2" id="KW-0325">Glycoprotein</keyword>
<dbReference type="GO" id="GO:0031146">
    <property type="term" value="P:SCF-dependent proteasomal ubiquitin-dependent protein catabolic process"/>
    <property type="evidence" value="ECO:0007669"/>
    <property type="project" value="TreeGrafter"/>
</dbReference>
<dbReference type="Gene3D" id="3.80.10.10">
    <property type="entry name" value="Ribonuclease Inhibitor"/>
    <property type="match status" value="2"/>
</dbReference>